<reference evidence="1 2" key="1">
    <citation type="submission" date="2019-06" db="EMBL/GenBank/DDBJ databases">
        <title>New taxonomy in bacterial strain CC-CFT640, isolated from vineyard.</title>
        <authorList>
            <person name="Lin S.-Y."/>
            <person name="Tsai C.-F."/>
            <person name="Young C.-C."/>
        </authorList>
    </citation>
    <scope>NUCLEOTIDE SEQUENCE [LARGE SCALE GENOMIC DNA]</scope>
    <source>
        <strain evidence="1 2">CC-CFT640</strain>
    </source>
</reference>
<dbReference type="InterPro" id="IPR013078">
    <property type="entry name" value="His_Pase_superF_clade-1"/>
</dbReference>
<organism evidence="1 2">
    <name type="scientific">Vineibacter terrae</name>
    <dbReference type="NCBI Taxonomy" id="2586908"/>
    <lineage>
        <taxon>Bacteria</taxon>
        <taxon>Pseudomonadati</taxon>
        <taxon>Pseudomonadota</taxon>
        <taxon>Alphaproteobacteria</taxon>
        <taxon>Hyphomicrobiales</taxon>
        <taxon>Vineibacter</taxon>
    </lineage>
</organism>
<dbReference type="GO" id="GO:0005737">
    <property type="term" value="C:cytoplasm"/>
    <property type="evidence" value="ECO:0007669"/>
    <property type="project" value="TreeGrafter"/>
</dbReference>
<dbReference type="SMART" id="SM00855">
    <property type="entry name" value="PGAM"/>
    <property type="match status" value="1"/>
</dbReference>
<accession>A0A5C8PIK3</accession>
<keyword evidence="2" id="KW-1185">Reference proteome</keyword>
<dbReference type="PANTHER" id="PTHR48100">
    <property type="entry name" value="BROAD-SPECIFICITY PHOSPHATASE YOR283W-RELATED"/>
    <property type="match status" value="1"/>
</dbReference>
<comment type="caution">
    <text evidence="1">The sequence shown here is derived from an EMBL/GenBank/DDBJ whole genome shotgun (WGS) entry which is preliminary data.</text>
</comment>
<name>A0A5C8PIK3_9HYPH</name>
<evidence type="ECO:0000313" key="1">
    <source>
        <dbReference type="EMBL" id="TXL73056.1"/>
    </source>
</evidence>
<evidence type="ECO:0000313" key="2">
    <source>
        <dbReference type="Proteomes" id="UP000321638"/>
    </source>
</evidence>
<dbReference type="EMBL" id="VDUZ01000028">
    <property type="protein sequence ID" value="TXL73056.1"/>
    <property type="molecule type" value="Genomic_DNA"/>
</dbReference>
<dbReference type="Proteomes" id="UP000321638">
    <property type="component" value="Unassembled WGS sequence"/>
</dbReference>
<dbReference type="GO" id="GO:0016791">
    <property type="term" value="F:phosphatase activity"/>
    <property type="evidence" value="ECO:0007669"/>
    <property type="project" value="TreeGrafter"/>
</dbReference>
<dbReference type="PANTHER" id="PTHR48100:SF1">
    <property type="entry name" value="HISTIDINE PHOSPHATASE FAMILY PROTEIN-RELATED"/>
    <property type="match status" value="1"/>
</dbReference>
<dbReference type="Pfam" id="PF00300">
    <property type="entry name" value="His_Phos_1"/>
    <property type="match status" value="1"/>
</dbReference>
<dbReference type="InterPro" id="IPR029033">
    <property type="entry name" value="His_PPase_superfam"/>
</dbReference>
<dbReference type="CDD" id="cd07067">
    <property type="entry name" value="HP_PGM_like"/>
    <property type="match status" value="1"/>
</dbReference>
<dbReference type="Gene3D" id="3.40.50.1240">
    <property type="entry name" value="Phosphoglycerate mutase-like"/>
    <property type="match status" value="1"/>
</dbReference>
<proteinExistence type="predicted"/>
<protein>
    <submittedName>
        <fullName evidence="1">Histidine phosphatase family protein</fullName>
    </submittedName>
</protein>
<dbReference type="AlphaFoldDB" id="A0A5C8PIK3"/>
<sequence length="225" mass="25160">MCRRRRLMTAAVNGSAVTRWWWVRHAPVPNPEGRCYGQQDKDCDVSNDALFRHQASMLPRGAVWLTSGLLRAKRTAAALAACGADCGEPIAEARFNEQHFGDWQGRTYVELRSSNSHLFWLGPPAVRVPGGESFVDLFERTRDGILDHTARHRGRDIIAVTHGGTIRAAIAHAMTLDPEQAVRFEADNVSVTLIEHYEHADPAHAWRVVFTNVMPSEHRAHRALA</sequence>
<gene>
    <name evidence="1" type="ORF">FHP25_22950</name>
</gene>
<dbReference type="SUPFAM" id="SSF53254">
    <property type="entry name" value="Phosphoglycerate mutase-like"/>
    <property type="match status" value="1"/>
</dbReference>
<dbReference type="InterPro" id="IPR050275">
    <property type="entry name" value="PGM_Phosphatase"/>
</dbReference>
<dbReference type="OrthoDB" id="8347407at2"/>